<comment type="caution">
    <text evidence="2">The sequence shown here is derived from an EMBL/GenBank/DDBJ whole genome shotgun (WGS) entry which is preliminary data.</text>
</comment>
<dbReference type="CDD" id="cd04859">
    <property type="entry name" value="Prim_Pol"/>
    <property type="match status" value="1"/>
</dbReference>
<evidence type="ECO:0000313" key="2">
    <source>
        <dbReference type="EMBL" id="TVT23393.1"/>
    </source>
</evidence>
<sequence>MRPTSSPTASPPPRRLMRAALEAATAGHYVFPLWPRSKKPSIKNWEQAATRDLAAIRERWATLPWNVGIACGPSGLLVIDLDDAHGHEPPEEWAGARHGRDVFARLAEVAGEPYPAHTYAVQSPRGGEHLYFRASAEPELRNTSGRLGWRIDTRGAGGYIVAAGSVRGEGLYVALNRAPIAPLPQWLVTQLTPPPLPEPAEFLPRQNRHTVGELDRAAAYLERVAENVALAQPGQRHDTLIRAAYTLGRLVAGGDIAEYDARAALHEAAARHVGVDDWSTAEAEQTISDGLEAGGHHPRCLADLP</sequence>
<dbReference type="InterPro" id="IPR015330">
    <property type="entry name" value="DNA_primase/pol_bifunc_N"/>
</dbReference>
<proteinExistence type="predicted"/>
<dbReference type="EMBL" id="VJWX01000558">
    <property type="protein sequence ID" value="TVT23393.1"/>
    <property type="molecule type" value="Genomic_DNA"/>
</dbReference>
<feature type="domain" description="DNA primase/polymerase bifunctional N-terminal" evidence="1">
    <location>
        <begin position="20"/>
        <end position="187"/>
    </location>
</feature>
<name>A0A558AGL0_9PSEU</name>
<protein>
    <submittedName>
        <fullName evidence="2">Bifunctional DNA primase/polymerase</fullName>
    </submittedName>
</protein>
<evidence type="ECO:0000259" key="1">
    <source>
        <dbReference type="SMART" id="SM00943"/>
    </source>
</evidence>
<dbReference type="SUPFAM" id="SSF56747">
    <property type="entry name" value="Prim-pol domain"/>
    <property type="match status" value="1"/>
</dbReference>
<reference evidence="2 3" key="2">
    <citation type="submission" date="2019-08" db="EMBL/GenBank/DDBJ databases">
        <title>Amycolatopsis acidicola sp. nov., isolated from peat swamp forest soil.</title>
        <authorList>
            <person name="Srisuk N."/>
        </authorList>
    </citation>
    <scope>NUCLEOTIDE SEQUENCE [LARGE SCALE GENOMIC DNA]</scope>
    <source>
        <strain evidence="2 3">TBRC 6029</strain>
    </source>
</reference>
<dbReference type="Pfam" id="PF09250">
    <property type="entry name" value="Prim-Pol"/>
    <property type="match status" value="1"/>
</dbReference>
<evidence type="ECO:0000313" key="3">
    <source>
        <dbReference type="Proteomes" id="UP000320011"/>
    </source>
</evidence>
<organism evidence="2 3">
    <name type="scientific">Amycolatopsis rhizosphaerae</name>
    <dbReference type="NCBI Taxonomy" id="2053003"/>
    <lineage>
        <taxon>Bacteria</taxon>
        <taxon>Bacillati</taxon>
        <taxon>Actinomycetota</taxon>
        <taxon>Actinomycetes</taxon>
        <taxon>Pseudonocardiales</taxon>
        <taxon>Pseudonocardiaceae</taxon>
        <taxon>Amycolatopsis</taxon>
    </lineage>
</organism>
<dbReference type="SMART" id="SM00943">
    <property type="entry name" value="Prim-Pol"/>
    <property type="match status" value="1"/>
</dbReference>
<dbReference type="AlphaFoldDB" id="A0A558AGL0"/>
<keyword evidence="3" id="KW-1185">Reference proteome</keyword>
<gene>
    <name evidence="2" type="ORF">FNH05_33050</name>
</gene>
<accession>A0A558AGL0</accession>
<reference evidence="2 3" key="1">
    <citation type="submission" date="2019-07" db="EMBL/GenBank/DDBJ databases">
        <authorList>
            <person name="Duangmal K."/>
            <person name="Teo W.F.A."/>
        </authorList>
    </citation>
    <scope>NUCLEOTIDE SEQUENCE [LARGE SCALE GENOMIC DNA]</scope>
    <source>
        <strain evidence="2 3">TBRC 6029</strain>
    </source>
</reference>
<dbReference type="Proteomes" id="UP000320011">
    <property type="component" value="Unassembled WGS sequence"/>
</dbReference>
<dbReference type="OrthoDB" id="3218228at2"/>